<organism evidence="2 3">
    <name type="scientific">Olea europaea subsp. europaea</name>
    <dbReference type="NCBI Taxonomy" id="158383"/>
    <lineage>
        <taxon>Eukaryota</taxon>
        <taxon>Viridiplantae</taxon>
        <taxon>Streptophyta</taxon>
        <taxon>Embryophyta</taxon>
        <taxon>Tracheophyta</taxon>
        <taxon>Spermatophyta</taxon>
        <taxon>Magnoliopsida</taxon>
        <taxon>eudicotyledons</taxon>
        <taxon>Gunneridae</taxon>
        <taxon>Pentapetalae</taxon>
        <taxon>asterids</taxon>
        <taxon>lamiids</taxon>
        <taxon>Lamiales</taxon>
        <taxon>Oleaceae</taxon>
        <taxon>Oleeae</taxon>
        <taxon>Olea</taxon>
    </lineage>
</organism>
<proteinExistence type="predicted"/>
<evidence type="ECO:0000313" key="3">
    <source>
        <dbReference type="Proteomes" id="UP000594638"/>
    </source>
</evidence>
<gene>
    <name evidence="2" type="ORF">OLEA9_A114845</name>
</gene>
<accession>A0A8S0V9N3</accession>
<keyword evidence="3" id="KW-1185">Reference proteome</keyword>
<keyword evidence="1" id="KW-0812">Transmembrane</keyword>
<evidence type="ECO:0000256" key="1">
    <source>
        <dbReference type="SAM" id="Phobius"/>
    </source>
</evidence>
<dbReference type="Gene3D" id="1.20.1270.60">
    <property type="entry name" value="Arfaptin homology (AH) domain/BAR domain"/>
    <property type="match status" value="1"/>
</dbReference>
<comment type="caution">
    <text evidence="2">The sequence shown here is derived from an EMBL/GenBank/DDBJ whole genome shotgun (WGS) entry which is preliminary data.</text>
</comment>
<sequence length="344" mass="38992">MKKSLKKKWLGFAAARHEREELKHQQSLVFVELDQASQDMVDLRDCYDKLFSVAAETANNVYGFSESLGEMGDCLLEKTALIDDEESGKVLLMMGKVQLELQKLVDGYVRIMFVYELLLISFCFSQCIPLFVKILHSAFQRSNLFKTITIPSESLLNELRIVEEMKRRCNHKREIYENLMTYIEKGKLKGSRGERFSSHQFQVAQNEYEEEANAFVFRKPWPKNPNLSSSGHITSAEYPLLFSRSILRTPQPPPPPPLSMSKLSSHFSPTFLSSPIINELHELPPPPAHLASKRLSNRMAHTGPLISKVRELPDANMPAMSSVTSTLTILPQTISRSYSIPSGG</sequence>
<reference evidence="2 3" key="1">
    <citation type="submission" date="2019-12" db="EMBL/GenBank/DDBJ databases">
        <authorList>
            <person name="Alioto T."/>
            <person name="Alioto T."/>
            <person name="Gomez Garrido J."/>
        </authorList>
    </citation>
    <scope>NUCLEOTIDE SEQUENCE [LARGE SCALE GENOMIC DNA]</scope>
</reference>
<dbReference type="InterPro" id="IPR037488">
    <property type="entry name" value="At2g33490-like"/>
</dbReference>
<dbReference type="EMBL" id="CACTIH010009240">
    <property type="protein sequence ID" value="CAA3028137.1"/>
    <property type="molecule type" value="Genomic_DNA"/>
</dbReference>
<dbReference type="Gramene" id="OE9A114845T1">
    <property type="protein sequence ID" value="OE9A114845C1"/>
    <property type="gene ID" value="OE9A114845"/>
</dbReference>
<dbReference type="Proteomes" id="UP000594638">
    <property type="component" value="Unassembled WGS sequence"/>
</dbReference>
<dbReference type="InterPro" id="IPR027267">
    <property type="entry name" value="AH/BAR_dom_sf"/>
</dbReference>
<dbReference type="SUPFAM" id="SSF103657">
    <property type="entry name" value="BAR/IMD domain-like"/>
    <property type="match status" value="1"/>
</dbReference>
<keyword evidence="1" id="KW-1133">Transmembrane helix</keyword>
<protein>
    <submittedName>
        <fullName evidence="2">Hydroxyproline-rich glyco family</fullName>
    </submittedName>
</protein>
<dbReference type="PANTHER" id="PTHR34119:SF1">
    <property type="entry name" value="OS04G0394700 PROTEIN"/>
    <property type="match status" value="1"/>
</dbReference>
<dbReference type="AlphaFoldDB" id="A0A8S0V9N3"/>
<dbReference type="PANTHER" id="PTHR34119">
    <property type="entry name" value="HYDROXYPROLINE-RICH GLYCOPROTEIN-LIKE"/>
    <property type="match status" value="1"/>
</dbReference>
<dbReference type="CDD" id="cd07307">
    <property type="entry name" value="BAR"/>
    <property type="match status" value="1"/>
</dbReference>
<keyword evidence="1" id="KW-0472">Membrane</keyword>
<name>A0A8S0V9N3_OLEEU</name>
<feature type="transmembrane region" description="Helical" evidence="1">
    <location>
        <begin position="113"/>
        <end position="132"/>
    </location>
</feature>
<dbReference type="OrthoDB" id="1925034at2759"/>
<evidence type="ECO:0000313" key="2">
    <source>
        <dbReference type="EMBL" id="CAA3028137.1"/>
    </source>
</evidence>